<protein>
    <submittedName>
        <fullName evidence="3">Uncharacterized protein</fullName>
    </submittedName>
</protein>
<keyword evidence="2" id="KW-0812">Transmembrane</keyword>
<evidence type="ECO:0000256" key="2">
    <source>
        <dbReference type="SAM" id="Phobius"/>
    </source>
</evidence>
<dbReference type="AlphaFoldDB" id="A0A815ZNQ4"/>
<dbReference type="Proteomes" id="UP000663877">
    <property type="component" value="Unassembled WGS sequence"/>
</dbReference>
<keyword evidence="2" id="KW-1133">Transmembrane helix</keyword>
<dbReference type="EMBL" id="CAJNOI010007283">
    <property type="protein sequence ID" value="CAF1587124.1"/>
    <property type="molecule type" value="Genomic_DNA"/>
</dbReference>
<evidence type="ECO:0000313" key="6">
    <source>
        <dbReference type="Proteomes" id="UP000663877"/>
    </source>
</evidence>
<keyword evidence="2" id="KW-0472">Membrane</keyword>
<feature type="compositionally biased region" description="Polar residues" evidence="1">
    <location>
        <begin position="1"/>
        <end position="10"/>
    </location>
</feature>
<feature type="compositionally biased region" description="Polar residues" evidence="1">
    <location>
        <begin position="22"/>
        <end position="45"/>
    </location>
</feature>
<evidence type="ECO:0000313" key="4">
    <source>
        <dbReference type="EMBL" id="CAF1676767.1"/>
    </source>
</evidence>
<keyword evidence="5" id="KW-1185">Reference proteome</keyword>
<evidence type="ECO:0000313" key="5">
    <source>
        <dbReference type="Proteomes" id="UP000663832"/>
    </source>
</evidence>
<comment type="caution">
    <text evidence="3">The sequence shown here is derived from an EMBL/GenBank/DDBJ whole genome shotgun (WGS) entry which is preliminary data.</text>
</comment>
<name>A0A815ZNQ4_9BILA</name>
<accession>A0A815ZNQ4</accession>
<evidence type="ECO:0000256" key="1">
    <source>
        <dbReference type="SAM" id="MobiDB-lite"/>
    </source>
</evidence>
<dbReference type="Proteomes" id="UP000663832">
    <property type="component" value="Unassembled WGS sequence"/>
</dbReference>
<feature type="region of interest" description="Disordered" evidence="1">
    <location>
        <begin position="1"/>
        <end position="45"/>
    </location>
</feature>
<sequence>MQTMNESSIDNGGVRVRHSATEQDIQIDNVQHENSTQNQSNAVESANITKKIMKLPMTPSSLEHSCWSRHRTATAVSTFAFFTILTMVTSILIVCLTSPKSK</sequence>
<organism evidence="3 6">
    <name type="scientific">Adineta steineri</name>
    <dbReference type="NCBI Taxonomy" id="433720"/>
    <lineage>
        <taxon>Eukaryota</taxon>
        <taxon>Metazoa</taxon>
        <taxon>Spiralia</taxon>
        <taxon>Gnathifera</taxon>
        <taxon>Rotifera</taxon>
        <taxon>Eurotatoria</taxon>
        <taxon>Bdelloidea</taxon>
        <taxon>Adinetida</taxon>
        <taxon>Adinetidae</taxon>
        <taxon>Adineta</taxon>
    </lineage>
</organism>
<feature type="non-terminal residue" evidence="3">
    <location>
        <position position="1"/>
    </location>
</feature>
<gene>
    <name evidence="3" type="ORF">BJG266_LOCUS49271</name>
    <name evidence="4" type="ORF">QVE165_LOCUS66350</name>
</gene>
<evidence type="ECO:0000313" key="3">
    <source>
        <dbReference type="EMBL" id="CAF1587124.1"/>
    </source>
</evidence>
<dbReference type="EMBL" id="CAJNOM010007715">
    <property type="protein sequence ID" value="CAF1676767.1"/>
    <property type="molecule type" value="Genomic_DNA"/>
</dbReference>
<reference evidence="3" key="1">
    <citation type="submission" date="2021-02" db="EMBL/GenBank/DDBJ databases">
        <authorList>
            <person name="Nowell W R."/>
        </authorList>
    </citation>
    <scope>NUCLEOTIDE SEQUENCE</scope>
</reference>
<feature type="transmembrane region" description="Helical" evidence="2">
    <location>
        <begin position="75"/>
        <end position="96"/>
    </location>
</feature>
<proteinExistence type="predicted"/>